<dbReference type="AlphaFoldDB" id="K1L008"/>
<keyword evidence="2" id="KW-1185">Reference proteome</keyword>
<name>K1L008_CECL9</name>
<evidence type="ECO:0000313" key="1">
    <source>
        <dbReference type="EMBL" id="EKB48116.1"/>
    </source>
</evidence>
<dbReference type="PROSITE" id="PS51257">
    <property type="entry name" value="PROKAR_LIPOPROTEIN"/>
    <property type="match status" value="1"/>
</dbReference>
<dbReference type="EMBL" id="AMGM01000069">
    <property type="protein sequence ID" value="EKB48116.1"/>
    <property type="molecule type" value="Genomic_DNA"/>
</dbReference>
<comment type="caution">
    <text evidence="1">The sequence shown here is derived from an EMBL/GenBank/DDBJ whole genome shotgun (WGS) entry which is preliminary data.</text>
</comment>
<sequence>MFKLKDIIIKSKLALSFKEFLIICLLAFGCNNSELSDLKEIQVIKGTETDLYLSEIASSINIIQLETNPESLISSIYDLKIFQDKIFVKDRNKQILVFDKEGNFIRNLVQQGDGPMETKTVNSFEIDGKSGKIYISGLNKLLTYSKDQNFLEEKSFSINLNHLTMLENKLFAIAEYNMNPIEKGFTNETILFEMSPELEFKDSISLRKIVLDQKIILGFHNRNYISRVGDKKYVYIPTPPTDKIFRDTLYEIKDKILKPNLKLNFGVDQFTDNGNKAILIRNVYVSKDYLLCEYDHDNKKKFFLYHFKNAKGYNLNEGFLDDQGDKVVLRPLDLNNNVFYYTKTKEFSVVTSEELNPEIGIVKLN</sequence>
<organism evidence="1 2">
    <name type="scientific">Cecembia lonarensis (strain CCUG 58316 / KCTC 22772 / LW9)</name>
    <dbReference type="NCBI Taxonomy" id="1225176"/>
    <lineage>
        <taxon>Bacteria</taxon>
        <taxon>Pseudomonadati</taxon>
        <taxon>Bacteroidota</taxon>
        <taxon>Cytophagia</taxon>
        <taxon>Cytophagales</taxon>
        <taxon>Cyclobacteriaceae</taxon>
        <taxon>Cecembia</taxon>
    </lineage>
</organism>
<gene>
    <name evidence="1" type="ORF">B879_03286</name>
</gene>
<evidence type="ECO:0000313" key="2">
    <source>
        <dbReference type="Proteomes" id="UP000004478"/>
    </source>
</evidence>
<proteinExistence type="predicted"/>
<dbReference type="Proteomes" id="UP000004478">
    <property type="component" value="Unassembled WGS sequence"/>
</dbReference>
<accession>K1L008</accession>
<evidence type="ECO:0008006" key="3">
    <source>
        <dbReference type="Google" id="ProtNLM"/>
    </source>
</evidence>
<dbReference type="InterPro" id="IPR011042">
    <property type="entry name" value="6-blade_b-propeller_TolB-like"/>
</dbReference>
<dbReference type="Gene3D" id="2.120.10.30">
    <property type="entry name" value="TolB, C-terminal domain"/>
    <property type="match status" value="1"/>
</dbReference>
<dbReference type="Pfam" id="PF17170">
    <property type="entry name" value="DUF5128"/>
    <property type="match status" value="1"/>
</dbReference>
<protein>
    <recommendedName>
        <fullName evidence="3">6-bladed beta-propeller</fullName>
    </recommendedName>
</protein>
<reference evidence="1 2" key="1">
    <citation type="journal article" date="2012" name="J. Bacteriol.">
        <title>Draft Genome Sequence of Cecembia lonarensis Strain LW9T, Isolated from Lonar Lake, a Haloalkaline Lake in India.</title>
        <authorList>
            <person name="Shivaji S."/>
            <person name="Ara S."/>
            <person name="Singh A."/>
            <person name="Pinnaka A.K."/>
        </authorList>
    </citation>
    <scope>NUCLEOTIDE SEQUENCE [LARGE SCALE GENOMIC DNA]</scope>
    <source>
        <strain evidence="1 2">LW9</strain>
    </source>
</reference>